<protein>
    <submittedName>
        <fullName evidence="1">Uncharacterized protein</fullName>
    </submittedName>
</protein>
<dbReference type="EMBL" id="KV454297">
    <property type="protein sequence ID" value="ODQ71714.1"/>
    <property type="molecule type" value="Genomic_DNA"/>
</dbReference>
<name>A0A1E3Q2I6_LIPST</name>
<dbReference type="Proteomes" id="UP000094385">
    <property type="component" value="Unassembled WGS sequence"/>
</dbReference>
<accession>A0A1E3Q2I6</accession>
<proteinExistence type="predicted"/>
<gene>
    <name evidence="1" type="ORF">LIPSTDRAFT_4941</name>
</gene>
<sequence>MSVYYGEDTFTSRERPVSGAIVTARAQNLNVPAVATAPSANKEYKGQIQTQANGVPSLVLQVSMTSSMGAIDDEQASYQRTLNFFNANEPERRLDICLSYRTFQALEKLAHALYCDAKNTATDKDLLLSIELTSNR</sequence>
<organism evidence="1 2">
    <name type="scientific">Lipomyces starkeyi NRRL Y-11557</name>
    <dbReference type="NCBI Taxonomy" id="675824"/>
    <lineage>
        <taxon>Eukaryota</taxon>
        <taxon>Fungi</taxon>
        <taxon>Dikarya</taxon>
        <taxon>Ascomycota</taxon>
        <taxon>Saccharomycotina</taxon>
        <taxon>Lipomycetes</taxon>
        <taxon>Lipomycetales</taxon>
        <taxon>Lipomycetaceae</taxon>
        <taxon>Lipomyces</taxon>
    </lineage>
</organism>
<evidence type="ECO:0000313" key="2">
    <source>
        <dbReference type="Proteomes" id="UP000094385"/>
    </source>
</evidence>
<reference evidence="1 2" key="1">
    <citation type="journal article" date="2016" name="Proc. Natl. Acad. Sci. U.S.A.">
        <title>Comparative genomics of biotechnologically important yeasts.</title>
        <authorList>
            <person name="Riley R."/>
            <person name="Haridas S."/>
            <person name="Wolfe K.H."/>
            <person name="Lopes M.R."/>
            <person name="Hittinger C.T."/>
            <person name="Goeker M."/>
            <person name="Salamov A.A."/>
            <person name="Wisecaver J.H."/>
            <person name="Long T.M."/>
            <person name="Calvey C.H."/>
            <person name="Aerts A.L."/>
            <person name="Barry K.W."/>
            <person name="Choi C."/>
            <person name="Clum A."/>
            <person name="Coughlan A.Y."/>
            <person name="Deshpande S."/>
            <person name="Douglass A.P."/>
            <person name="Hanson S.J."/>
            <person name="Klenk H.-P."/>
            <person name="LaButti K.M."/>
            <person name="Lapidus A."/>
            <person name="Lindquist E.A."/>
            <person name="Lipzen A.M."/>
            <person name="Meier-Kolthoff J.P."/>
            <person name="Ohm R.A."/>
            <person name="Otillar R.P."/>
            <person name="Pangilinan J.L."/>
            <person name="Peng Y."/>
            <person name="Rokas A."/>
            <person name="Rosa C.A."/>
            <person name="Scheuner C."/>
            <person name="Sibirny A.A."/>
            <person name="Slot J.C."/>
            <person name="Stielow J.B."/>
            <person name="Sun H."/>
            <person name="Kurtzman C.P."/>
            <person name="Blackwell M."/>
            <person name="Grigoriev I.V."/>
            <person name="Jeffries T.W."/>
        </authorList>
    </citation>
    <scope>NUCLEOTIDE SEQUENCE [LARGE SCALE GENOMIC DNA]</scope>
    <source>
        <strain evidence="1 2">NRRL Y-11557</strain>
    </source>
</reference>
<keyword evidence="2" id="KW-1185">Reference proteome</keyword>
<evidence type="ECO:0000313" key="1">
    <source>
        <dbReference type="EMBL" id="ODQ71714.1"/>
    </source>
</evidence>
<dbReference type="AlphaFoldDB" id="A0A1E3Q2I6"/>